<keyword evidence="2" id="KW-1185">Reference proteome</keyword>
<comment type="caution">
    <text evidence="1">The sequence shown here is derived from an EMBL/GenBank/DDBJ whole genome shotgun (WGS) entry which is preliminary data.</text>
</comment>
<organism evidence="1 2">
    <name type="scientific">Erythrobacter longus</name>
    <dbReference type="NCBI Taxonomy" id="1044"/>
    <lineage>
        <taxon>Bacteria</taxon>
        <taxon>Pseudomonadati</taxon>
        <taxon>Pseudomonadota</taxon>
        <taxon>Alphaproteobacteria</taxon>
        <taxon>Sphingomonadales</taxon>
        <taxon>Erythrobacteraceae</taxon>
        <taxon>Erythrobacter/Porphyrobacter group</taxon>
        <taxon>Erythrobacter</taxon>
    </lineage>
</organism>
<dbReference type="OrthoDB" id="7424109at2"/>
<accession>A0A074M8L6</accession>
<reference evidence="1 2" key="1">
    <citation type="submission" date="2014-04" db="EMBL/GenBank/DDBJ databases">
        <title>A comprehensive comparison of genomes of Erythrobacter spp. strains.</title>
        <authorList>
            <person name="Zheng Q."/>
        </authorList>
    </citation>
    <scope>NUCLEOTIDE SEQUENCE [LARGE SCALE GENOMIC DNA]</scope>
    <source>
        <strain evidence="1 2">DSM 6997</strain>
    </source>
</reference>
<name>A0A074M8L6_ERYLO</name>
<evidence type="ECO:0000313" key="2">
    <source>
        <dbReference type="Proteomes" id="UP000027647"/>
    </source>
</evidence>
<dbReference type="STRING" id="1044.EH31_11450"/>
<evidence type="ECO:0000313" key="1">
    <source>
        <dbReference type="EMBL" id="KEO89764.1"/>
    </source>
</evidence>
<sequence>MGRSVSYPTGSVVAFRLLDHGEDDDVDWVYECLVDEIIDTAKAAFPSFERFDGWRGREDRILLRNAFADCGISTYCGLAAIWLAERDDARYWEADFYNPRMSRARHWLRQVSGRFIDLFGELRMVGRFSNGEAIFERSRSTRDAES</sequence>
<dbReference type="eggNOG" id="ENOG50301WW">
    <property type="taxonomic scope" value="Bacteria"/>
</dbReference>
<dbReference type="EMBL" id="JMIW01000004">
    <property type="protein sequence ID" value="KEO89764.1"/>
    <property type="molecule type" value="Genomic_DNA"/>
</dbReference>
<gene>
    <name evidence="1" type="ORF">EH31_11450</name>
</gene>
<proteinExistence type="predicted"/>
<dbReference type="RefSeq" id="WP_034960333.1">
    <property type="nucleotide sequence ID" value="NZ_JMIW01000004.1"/>
</dbReference>
<dbReference type="AlphaFoldDB" id="A0A074M8L6"/>
<protein>
    <submittedName>
        <fullName evidence="1">Uncharacterized protein</fullName>
    </submittedName>
</protein>
<dbReference type="Proteomes" id="UP000027647">
    <property type="component" value="Unassembled WGS sequence"/>
</dbReference>